<dbReference type="RefSeq" id="WP_189742586.1">
    <property type="nucleotide sequence ID" value="NZ_BMRL01000011.1"/>
</dbReference>
<dbReference type="GeneID" id="95588123"/>
<reference evidence="3" key="1">
    <citation type="submission" date="2023-07" db="EMBL/GenBank/DDBJ databases">
        <title>Whole genome shotgun sequence of Streptomyces nojiriensis NBRC 13794.</title>
        <authorList>
            <person name="Komaki H."/>
            <person name="Tamura T."/>
        </authorList>
    </citation>
    <scope>NUCLEOTIDE SEQUENCE [LARGE SCALE GENOMIC DNA]</scope>
    <source>
        <strain evidence="3">NBRC 13794</strain>
    </source>
</reference>
<feature type="transmembrane region" description="Helical" evidence="1">
    <location>
        <begin position="6"/>
        <end position="26"/>
    </location>
</feature>
<evidence type="ECO:0000256" key="1">
    <source>
        <dbReference type="SAM" id="Phobius"/>
    </source>
</evidence>
<name>A0ABQ3SP06_9ACTN</name>
<protein>
    <recommendedName>
        <fullName evidence="4">TIGR04222 domain-containing membrane protein</fullName>
    </recommendedName>
</protein>
<organism evidence="2 3">
    <name type="scientific">Streptomyces nojiriensis</name>
    <dbReference type="NCBI Taxonomy" id="66374"/>
    <lineage>
        <taxon>Bacteria</taxon>
        <taxon>Bacillati</taxon>
        <taxon>Actinomycetota</taxon>
        <taxon>Actinomycetes</taxon>
        <taxon>Kitasatosporales</taxon>
        <taxon>Streptomycetaceae</taxon>
        <taxon>Streptomyces</taxon>
    </lineage>
</organism>
<evidence type="ECO:0000313" key="2">
    <source>
        <dbReference type="EMBL" id="GHI69869.1"/>
    </source>
</evidence>
<evidence type="ECO:0000313" key="3">
    <source>
        <dbReference type="Proteomes" id="UP000613974"/>
    </source>
</evidence>
<proteinExistence type="predicted"/>
<accession>A0ABQ3SP06</accession>
<dbReference type="Proteomes" id="UP000613974">
    <property type="component" value="Unassembled WGS sequence"/>
</dbReference>
<sequence length="298" mass="32815">MLQLVLAVSAFTVATAVYAVIGLRWWRRARKRRAVLALVAALDLEPYHASALKSEEVEAAAAELLLGGYLDIDGPGAARLTEEGREPGRPPPAHPLPAALLEAVRRYDPEPVSIGWINRYDAEYQIRRQAYEREQDALLPPIPRIPRDPGEPGRLMNCCGCVGIVLLVGFWCAVGMLLVLARPHGVRGWAAAVVAAGCLAALGYAEVAGRAVRARTACEDPLGDRVRTQCHPALAALDERQRLRIRRSADDDRMWRGAVDEDDDLEDDLEDDLDDDWWADAYHYRAADDDEPDGKPLG</sequence>
<evidence type="ECO:0008006" key="4">
    <source>
        <dbReference type="Google" id="ProtNLM"/>
    </source>
</evidence>
<keyword evidence="1" id="KW-0472">Membrane</keyword>
<comment type="caution">
    <text evidence="2">The sequence shown here is derived from an EMBL/GenBank/DDBJ whole genome shotgun (WGS) entry which is preliminary data.</text>
</comment>
<keyword evidence="1" id="KW-1133">Transmembrane helix</keyword>
<keyword evidence="3" id="KW-1185">Reference proteome</keyword>
<feature type="transmembrane region" description="Helical" evidence="1">
    <location>
        <begin position="155"/>
        <end position="180"/>
    </location>
</feature>
<dbReference type="EMBL" id="BNEC01000005">
    <property type="protein sequence ID" value="GHI69869.1"/>
    <property type="molecule type" value="Genomic_DNA"/>
</dbReference>
<keyword evidence="1" id="KW-0812">Transmembrane</keyword>
<gene>
    <name evidence="2" type="ORF">Snoj_37870</name>
</gene>
<feature type="transmembrane region" description="Helical" evidence="1">
    <location>
        <begin position="186"/>
        <end position="205"/>
    </location>
</feature>